<protein>
    <submittedName>
        <fullName evidence="1">Uncharacterized protein</fullName>
    </submittedName>
</protein>
<gene>
    <name evidence="1" type="ORF">FOXB_15797</name>
</gene>
<dbReference type="EMBL" id="AFQF01004338">
    <property type="protein sequence ID" value="EGU73692.1"/>
    <property type="molecule type" value="Genomic_DNA"/>
</dbReference>
<proteinExistence type="predicted"/>
<dbReference type="AlphaFoldDB" id="F9GAW5"/>
<comment type="caution">
    <text evidence="1">The sequence shown here is derived from an EMBL/GenBank/DDBJ whole genome shotgun (WGS) entry which is preliminary data.</text>
</comment>
<evidence type="ECO:0000313" key="1">
    <source>
        <dbReference type="EMBL" id="EGU73692.1"/>
    </source>
</evidence>
<accession>F9GAW5</accession>
<sequence>MNAEDGLDLGGVGRWRAQGCVIRDNTGRYAKRRVFLITLAFNKVRSWAQVAAASGPDPHHHSLN</sequence>
<organism evidence="1">
    <name type="scientific">Fusarium oxysporum (strain Fo5176)</name>
    <name type="common">Fusarium vascular wilt</name>
    <dbReference type="NCBI Taxonomy" id="660025"/>
    <lineage>
        <taxon>Eukaryota</taxon>
        <taxon>Fungi</taxon>
        <taxon>Dikarya</taxon>
        <taxon>Ascomycota</taxon>
        <taxon>Pezizomycotina</taxon>
        <taxon>Sordariomycetes</taxon>
        <taxon>Hypocreomycetidae</taxon>
        <taxon>Hypocreales</taxon>
        <taxon>Nectriaceae</taxon>
        <taxon>Fusarium</taxon>
        <taxon>Fusarium oxysporum species complex</taxon>
    </lineage>
</organism>
<name>F9GAW5_FUSOF</name>
<reference evidence="1" key="1">
    <citation type="journal article" date="2012" name="Mol. Plant Microbe Interact.">
        <title>A highly conserved effector in Fusarium oxysporum is required for full virulence on Arabidopsis.</title>
        <authorList>
            <person name="Thatcher L.F."/>
            <person name="Gardiner D.M."/>
            <person name="Kazan K."/>
            <person name="Manners J."/>
        </authorList>
    </citation>
    <scope>NUCLEOTIDE SEQUENCE [LARGE SCALE GENOMIC DNA]</scope>
    <source>
        <strain evidence="1">Fo5176</strain>
    </source>
</reference>